<dbReference type="InterPro" id="IPR008565">
    <property type="entry name" value="TtsA-like_GH18_dom"/>
</dbReference>
<dbReference type="CDD" id="cd13926">
    <property type="entry name" value="N-acetylmuramidase_GH108"/>
    <property type="match status" value="1"/>
</dbReference>
<proteinExistence type="predicted"/>
<dbReference type="EMBL" id="QWJJ01000007">
    <property type="protein sequence ID" value="RII38979.1"/>
    <property type="molecule type" value="Genomic_DNA"/>
</dbReference>
<dbReference type="Proteomes" id="UP000265848">
    <property type="component" value="Unassembled WGS sequence"/>
</dbReference>
<evidence type="ECO:0000313" key="4">
    <source>
        <dbReference type="Proteomes" id="UP000265848"/>
    </source>
</evidence>
<dbReference type="SUPFAM" id="SSF53955">
    <property type="entry name" value="Lysozyme-like"/>
    <property type="match status" value="1"/>
</dbReference>
<comment type="caution">
    <text evidence="3">The sequence shown here is derived from an EMBL/GenBank/DDBJ whole genome shotgun (WGS) entry which is preliminary data.</text>
</comment>
<sequence>MRKNYQLIQSWIGLSEGGYVHHPDDPGGATDRGITQGTFDAWNRMHGQRLRPVRGIPKAEAEAIIAHQYLDKVGADLLPTGLDYCVGDYAVNSGVGHAARELQRVLGVSVDGIVGAQTLAAANGADVEAVIAALCARRMRFLRGLRTWRTFGAGWSVRVIGKNAGAQADDCGVLDRATRLARAAVIIPAPMQSAPAKARPADRSPLAAFLAQLFGVRAVA</sequence>
<gene>
    <name evidence="3" type="ORF">DL237_09890</name>
</gene>
<dbReference type="InterPro" id="IPR023346">
    <property type="entry name" value="Lysozyme-like_dom_sf"/>
</dbReference>
<evidence type="ECO:0000313" key="3">
    <source>
        <dbReference type="EMBL" id="RII38979.1"/>
    </source>
</evidence>
<keyword evidence="4" id="KW-1185">Reference proteome</keyword>
<evidence type="ECO:0000259" key="2">
    <source>
        <dbReference type="Pfam" id="PF09374"/>
    </source>
</evidence>
<dbReference type="Pfam" id="PF05838">
    <property type="entry name" value="Glyco_hydro_108"/>
    <property type="match status" value="1"/>
</dbReference>
<feature type="domain" description="TtsA-like Glycoside hydrolase family 108" evidence="1">
    <location>
        <begin position="12"/>
        <end position="94"/>
    </location>
</feature>
<feature type="domain" description="Peptidoglycan binding" evidence="2">
    <location>
        <begin position="98"/>
        <end position="155"/>
    </location>
</feature>
<dbReference type="AlphaFoldDB" id="A0A399J3C8"/>
<dbReference type="OrthoDB" id="9815229at2"/>
<evidence type="ECO:0000259" key="1">
    <source>
        <dbReference type="Pfam" id="PF05838"/>
    </source>
</evidence>
<dbReference type="RefSeq" id="WP_119398889.1">
    <property type="nucleotide sequence ID" value="NZ_QWJJ01000007.1"/>
</dbReference>
<dbReference type="Gene3D" id="1.20.141.10">
    <property type="entry name" value="Chitosanase, subunit A, domain 1"/>
    <property type="match status" value="1"/>
</dbReference>
<accession>A0A399J3C8</accession>
<dbReference type="Pfam" id="PF09374">
    <property type="entry name" value="PG_binding_3"/>
    <property type="match status" value="1"/>
</dbReference>
<organism evidence="3 4">
    <name type="scientific">Pseudooceanicola sediminis</name>
    <dbReference type="NCBI Taxonomy" id="2211117"/>
    <lineage>
        <taxon>Bacteria</taxon>
        <taxon>Pseudomonadati</taxon>
        <taxon>Pseudomonadota</taxon>
        <taxon>Alphaproteobacteria</taxon>
        <taxon>Rhodobacterales</taxon>
        <taxon>Paracoccaceae</taxon>
        <taxon>Pseudooceanicola</taxon>
    </lineage>
</organism>
<reference evidence="3 4" key="1">
    <citation type="submission" date="2018-08" db="EMBL/GenBank/DDBJ databases">
        <title>Pseudooceanicola sediminis CY03 in the family Rhodobacteracea.</title>
        <authorList>
            <person name="Zhang Y.-J."/>
        </authorList>
    </citation>
    <scope>NUCLEOTIDE SEQUENCE [LARGE SCALE GENOMIC DNA]</scope>
    <source>
        <strain evidence="3 4">CY03</strain>
    </source>
</reference>
<name>A0A399J3C8_9RHOB</name>
<dbReference type="InterPro" id="IPR018537">
    <property type="entry name" value="Peptidoglycan-bd_3"/>
</dbReference>
<protein>
    <submittedName>
        <fullName evidence="3">Uncharacterized protein</fullName>
    </submittedName>
</protein>